<keyword evidence="3" id="KW-1185">Reference proteome</keyword>
<evidence type="ECO:0000313" key="3">
    <source>
        <dbReference type="Proteomes" id="UP000663722"/>
    </source>
</evidence>
<dbReference type="AlphaFoldDB" id="A0A975BVL2"/>
<dbReference type="EMBL" id="CP061800">
    <property type="protein sequence ID" value="QTA92566.1"/>
    <property type="molecule type" value="Genomic_DNA"/>
</dbReference>
<accession>A0A975BVL2</accession>
<dbReference type="Gene3D" id="3.30.1330.130">
    <property type="match status" value="1"/>
</dbReference>
<dbReference type="SUPFAM" id="SSF143555">
    <property type="entry name" value="FwdE-like"/>
    <property type="match status" value="1"/>
</dbReference>
<dbReference type="InterPro" id="IPR003814">
    <property type="entry name" value="FmdEsu_dom"/>
</dbReference>
<protein>
    <submittedName>
        <fullName evidence="2">Molybdenum formylmethanofuran dehydrogenase domain-containing protein</fullName>
    </submittedName>
</protein>
<dbReference type="RefSeq" id="WP_207679874.1">
    <property type="nucleotide sequence ID" value="NZ_CP061800.1"/>
</dbReference>
<dbReference type="Pfam" id="PF02663">
    <property type="entry name" value="FmdE"/>
    <property type="match status" value="1"/>
</dbReference>
<name>A0A975BVL2_9BACT</name>
<dbReference type="InterPro" id="IPR053194">
    <property type="entry name" value="tRNA_methyltr_O"/>
</dbReference>
<feature type="domain" description="Formylmethanofuran dehydrogenase subunit E" evidence="1">
    <location>
        <begin position="36"/>
        <end position="179"/>
    </location>
</feature>
<dbReference type="PANTHER" id="PTHR39418">
    <property type="entry name" value="DEHYDROGENASE-RELATED"/>
    <property type="match status" value="1"/>
</dbReference>
<dbReference type="PIRSF" id="PIRSF006578">
    <property type="entry name" value="FwdE"/>
    <property type="match status" value="1"/>
</dbReference>
<gene>
    <name evidence="2" type="ORF">dnm_086490</name>
</gene>
<dbReference type="Proteomes" id="UP000663722">
    <property type="component" value="Chromosome"/>
</dbReference>
<reference evidence="2" key="1">
    <citation type="journal article" date="2021" name="Microb. Physiol.">
        <title>Proteogenomic Insights into the Physiology of Marine, Sulfate-Reducing, Filamentous Desulfonema limicola and Desulfonema magnum.</title>
        <authorList>
            <person name="Schnaars V."/>
            <person name="Wohlbrand L."/>
            <person name="Scheve S."/>
            <person name="Hinrichs C."/>
            <person name="Reinhardt R."/>
            <person name="Rabus R."/>
        </authorList>
    </citation>
    <scope>NUCLEOTIDE SEQUENCE</scope>
    <source>
        <strain evidence="2">4be13</strain>
    </source>
</reference>
<dbReference type="KEGG" id="dmm:dnm_086490"/>
<dbReference type="PANTHER" id="PTHR39418:SF1">
    <property type="entry name" value="DEHYDROGENASE"/>
    <property type="match status" value="1"/>
</dbReference>
<evidence type="ECO:0000259" key="1">
    <source>
        <dbReference type="Pfam" id="PF02663"/>
    </source>
</evidence>
<sequence length="242" mass="26460">MESMEMEKLKLSPRANFIRAIQENDLSCCLIKTAEIHGHFCPGSALGVMASVYGLRQAGLESLFAEGMENLMAVVEINACFADGIQAVSGCTLGNNSLVYRDLGRHAVTFAIRGEETGVRVRVRPDFRSCIDRAAPEFYPLMEKVIKNRNGSPEEEAAFKEKGREAAFSLIQLPFEDLLMTETAEPDLPAYAPITESVFCSQCGEQVMATKVVSKGEETGLCLMCAGKKYRQVEGQGISEKG</sequence>
<dbReference type="InterPro" id="IPR026328">
    <property type="entry name" value="FmdE"/>
</dbReference>
<organism evidence="2 3">
    <name type="scientific">Desulfonema magnum</name>
    <dbReference type="NCBI Taxonomy" id="45655"/>
    <lineage>
        <taxon>Bacteria</taxon>
        <taxon>Pseudomonadati</taxon>
        <taxon>Thermodesulfobacteriota</taxon>
        <taxon>Desulfobacteria</taxon>
        <taxon>Desulfobacterales</taxon>
        <taxon>Desulfococcaceae</taxon>
        <taxon>Desulfonema</taxon>
    </lineage>
</organism>
<evidence type="ECO:0000313" key="2">
    <source>
        <dbReference type="EMBL" id="QTA92566.1"/>
    </source>
</evidence>
<proteinExistence type="predicted"/>